<sequence>SSSREIYDKLSEIYAHLTNSSEEFCIKQTVLDYALLFMDENDNSLRMPNTEQDLLEDIYGFIKISERLSGTTMTMHDYKQSYASSEHKNKLIISNVRQKERKASSDQPDLCFHYAFHELACLEIGVVDCGSSGTKEMNE</sequence>
<proteinExistence type="predicted"/>
<evidence type="ECO:0000313" key="1">
    <source>
        <dbReference type="EMBL" id="RCH79863.1"/>
    </source>
</evidence>
<accession>A0A367IQD0</accession>
<evidence type="ECO:0000313" key="2">
    <source>
        <dbReference type="Proteomes" id="UP000252139"/>
    </source>
</evidence>
<organism evidence="1 2">
    <name type="scientific">Rhizopus azygosporus</name>
    <name type="common">Rhizopus microsporus var. azygosporus</name>
    <dbReference type="NCBI Taxonomy" id="86630"/>
    <lineage>
        <taxon>Eukaryota</taxon>
        <taxon>Fungi</taxon>
        <taxon>Fungi incertae sedis</taxon>
        <taxon>Mucoromycota</taxon>
        <taxon>Mucoromycotina</taxon>
        <taxon>Mucoromycetes</taxon>
        <taxon>Mucorales</taxon>
        <taxon>Mucorineae</taxon>
        <taxon>Rhizopodaceae</taxon>
        <taxon>Rhizopus</taxon>
    </lineage>
</organism>
<gene>
    <name evidence="1" type="ORF">CU097_003344</name>
</gene>
<keyword evidence="2" id="KW-1185">Reference proteome</keyword>
<name>A0A367IQD0_RHIAZ</name>
<dbReference type="EMBL" id="PJQL01004242">
    <property type="protein sequence ID" value="RCH79863.1"/>
    <property type="molecule type" value="Genomic_DNA"/>
</dbReference>
<reference evidence="1 2" key="1">
    <citation type="journal article" date="2018" name="G3 (Bethesda)">
        <title>Phylogenetic and Phylogenomic Definition of Rhizopus Species.</title>
        <authorList>
            <person name="Gryganskyi A.P."/>
            <person name="Golan J."/>
            <person name="Dolatabadi S."/>
            <person name="Mondo S."/>
            <person name="Robb S."/>
            <person name="Idnurm A."/>
            <person name="Muszewska A."/>
            <person name="Steczkiewicz K."/>
            <person name="Masonjones S."/>
            <person name="Liao H.L."/>
            <person name="Gajdeczka M.T."/>
            <person name="Anike F."/>
            <person name="Vuek A."/>
            <person name="Anishchenko I.M."/>
            <person name="Voigt K."/>
            <person name="de Hoog G.S."/>
            <person name="Smith M.E."/>
            <person name="Heitman J."/>
            <person name="Vilgalys R."/>
            <person name="Stajich J.E."/>
        </authorList>
    </citation>
    <scope>NUCLEOTIDE SEQUENCE [LARGE SCALE GENOMIC DNA]</scope>
    <source>
        <strain evidence="1 2">CBS 357.93</strain>
    </source>
</reference>
<protein>
    <submittedName>
        <fullName evidence="1">Uncharacterized protein</fullName>
    </submittedName>
</protein>
<dbReference type="OrthoDB" id="2289352at2759"/>
<feature type="non-terminal residue" evidence="1">
    <location>
        <position position="1"/>
    </location>
</feature>
<comment type="caution">
    <text evidence="1">The sequence shown here is derived from an EMBL/GenBank/DDBJ whole genome shotgun (WGS) entry which is preliminary data.</text>
</comment>
<dbReference type="Proteomes" id="UP000252139">
    <property type="component" value="Unassembled WGS sequence"/>
</dbReference>
<dbReference type="AlphaFoldDB" id="A0A367IQD0"/>